<dbReference type="OrthoDB" id="9815825at2"/>
<feature type="domain" description="GFO/IDH/MocA-like oxidoreductase" evidence="5">
    <location>
        <begin position="147"/>
        <end position="258"/>
    </location>
</feature>
<dbReference type="SUPFAM" id="SSF51735">
    <property type="entry name" value="NAD(P)-binding Rossmann-fold domains"/>
    <property type="match status" value="1"/>
</dbReference>
<dbReference type="Gene3D" id="3.30.360.10">
    <property type="entry name" value="Dihydrodipicolinate Reductase, domain 2"/>
    <property type="match status" value="1"/>
</dbReference>
<dbReference type="AlphaFoldDB" id="A0A4R8VCG9"/>
<evidence type="ECO:0000256" key="3">
    <source>
        <dbReference type="ARBA" id="ARBA00023027"/>
    </source>
</evidence>
<keyword evidence="2" id="KW-0560">Oxidoreductase</keyword>
<dbReference type="Gene3D" id="3.40.50.720">
    <property type="entry name" value="NAD(P)-binding Rossmann-like Domain"/>
    <property type="match status" value="1"/>
</dbReference>
<evidence type="ECO:0000259" key="5">
    <source>
        <dbReference type="Pfam" id="PF22725"/>
    </source>
</evidence>
<dbReference type="InterPro" id="IPR050984">
    <property type="entry name" value="Gfo/Idh/MocA_domain"/>
</dbReference>
<dbReference type="Proteomes" id="UP000298488">
    <property type="component" value="Unassembled WGS sequence"/>
</dbReference>
<dbReference type="InterPro" id="IPR055170">
    <property type="entry name" value="GFO_IDH_MocA-like_dom"/>
</dbReference>
<comment type="caution">
    <text evidence="6">The sequence shown here is derived from an EMBL/GenBank/DDBJ whole genome shotgun (WGS) entry which is preliminary data.</text>
</comment>
<evidence type="ECO:0000256" key="1">
    <source>
        <dbReference type="ARBA" id="ARBA00010928"/>
    </source>
</evidence>
<gene>
    <name evidence="6" type="ORF">E3N84_06785</name>
</gene>
<evidence type="ECO:0000313" key="6">
    <source>
        <dbReference type="EMBL" id="TFB79772.1"/>
    </source>
</evidence>
<dbReference type="InterPro" id="IPR036291">
    <property type="entry name" value="NAD(P)-bd_dom_sf"/>
</dbReference>
<dbReference type="GO" id="GO:0016491">
    <property type="term" value="F:oxidoreductase activity"/>
    <property type="evidence" value="ECO:0007669"/>
    <property type="project" value="UniProtKB-KW"/>
</dbReference>
<sequence>MRFPDPRVTPLRGGPILRWGILGPGEIAGDFTATLHANTDQRVHAVASRSLERAERFAAANGVPRSYGDYRQLVADPGVDIVYVSSVNSEHRALAELAIAAGKHVLIEKPIGVDAEDARAIASAARAVGVFATEAMWSRYLPQTDVLRQLLDAGEFGDVKVVTADFGADFGTDHAAPVFRPELGGGSLRDIGIYPVWFARFVLGDPVAITARGSWLETGVDAQVAMILETADGAQAILGTTMLAETAVEATISGTLARAEVRSPFLMPDGFDFVRASERSTWTDDSGLRLREGLCWQATAIARHVTEGLTDSPVHSLDDSIAIMGILDTLRERI</sequence>
<evidence type="ECO:0000256" key="2">
    <source>
        <dbReference type="ARBA" id="ARBA00023002"/>
    </source>
</evidence>
<dbReference type="Pfam" id="PF22725">
    <property type="entry name" value="GFO_IDH_MocA_C3"/>
    <property type="match status" value="1"/>
</dbReference>
<dbReference type="Pfam" id="PF01408">
    <property type="entry name" value="GFO_IDH_MocA"/>
    <property type="match status" value="1"/>
</dbReference>
<dbReference type="PANTHER" id="PTHR22604:SF105">
    <property type="entry name" value="TRANS-1,2-DIHYDROBENZENE-1,2-DIOL DEHYDROGENASE"/>
    <property type="match status" value="1"/>
</dbReference>
<dbReference type="InterPro" id="IPR000683">
    <property type="entry name" value="Gfo/Idh/MocA-like_OxRdtase_N"/>
</dbReference>
<keyword evidence="3" id="KW-0520">NAD</keyword>
<name>A0A4R8VCG9_9MICO</name>
<dbReference type="RefSeq" id="WP_104095644.1">
    <property type="nucleotide sequence ID" value="NZ_JACHBP010000001.1"/>
</dbReference>
<dbReference type="SUPFAM" id="SSF55347">
    <property type="entry name" value="Glyceraldehyde-3-phosphate dehydrogenase-like, C-terminal domain"/>
    <property type="match status" value="1"/>
</dbReference>
<dbReference type="GO" id="GO:0000166">
    <property type="term" value="F:nucleotide binding"/>
    <property type="evidence" value="ECO:0007669"/>
    <property type="project" value="InterPro"/>
</dbReference>
<evidence type="ECO:0000259" key="4">
    <source>
        <dbReference type="Pfam" id="PF01408"/>
    </source>
</evidence>
<organism evidence="6 7">
    <name type="scientific">Terrimesophilobacter mesophilus</name>
    <dbReference type="NCBI Taxonomy" id="433647"/>
    <lineage>
        <taxon>Bacteria</taxon>
        <taxon>Bacillati</taxon>
        <taxon>Actinomycetota</taxon>
        <taxon>Actinomycetes</taxon>
        <taxon>Micrococcales</taxon>
        <taxon>Microbacteriaceae</taxon>
        <taxon>Terrimesophilobacter</taxon>
    </lineage>
</organism>
<reference evidence="6 7" key="1">
    <citation type="submission" date="2019-03" db="EMBL/GenBank/DDBJ databases">
        <title>Genomics of glacier-inhabiting Cryobacterium strains.</title>
        <authorList>
            <person name="Liu Q."/>
            <person name="Xin Y.-H."/>
        </authorList>
    </citation>
    <scope>NUCLEOTIDE SEQUENCE [LARGE SCALE GENOMIC DNA]</scope>
    <source>
        <strain evidence="6 7">CGMCC 1.10440</strain>
    </source>
</reference>
<feature type="domain" description="Gfo/Idh/MocA-like oxidoreductase N-terminal" evidence="4">
    <location>
        <begin position="17"/>
        <end position="130"/>
    </location>
</feature>
<keyword evidence="7" id="KW-1185">Reference proteome</keyword>
<proteinExistence type="inferred from homology"/>
<protein>
    <submittedName>
        <fullName evidence="6">Gfo/Idh/MocA family oxidoreductase</fullName>
    </submittedName>
</protein>
<dbReference type="EMBL" id="SOFI01000003">
    <property type="protein sequence ID" value="TFB79772.1"/>
    <property type="molecule type" value="Genomic_DNA"/>
</dbReference>
<dbReference type="PANTHER" id="PTHR22604">
    <property type="entry name" value="OXIDOREDUCTASES"/>
    <property type="match status" value="1"/>
</dbReference>
<comment type="similarity">
    <text evidence="1">Belongs to the Gfo/Idh/MocA family.</text>
</comment>
<evidence type="ECO:0000313" key="7">
    <source>
        <dbReference type="Proteomes" id="UP000298488"/>
    </source>
</evidence>
<accession>A0A4R8VCG9</accession>